<dbReference type="SUPFAM" id="SSF46785">
    <property type="entry name" value="Winged helix' DNA-binding domain"/>
    <property type="match status" value="1"/>
</dbReference>
<dbReference type="AlphaFoldDB" id="A0A1H0JS03"/>
<dbReference type="Proteomes" id="UP000183816">
    <property type="component" value="Unassembled WGS sequence"/>
</dbReference>
<dbReference type="RefSeq" id="WP_074481423.1">
    <property type="nucleotide sequence ID" value="NZ_FNJK01000001.1"/>
</dbReference>
<reference evidence="1 2" key="1">
    <citation type="submission" date="2016-10" db="EMBL/GenBank/DDBJ databases">
        <authorList>
            <person name="de Groot N.N."/>
        </authorList>
    </citation>
    <scope>NUCLEOTIDE SEQUENCE [LARGE SCALE GENOMIC DNA]</scope>
    <source>
        <strain evidence="1 2">Sb04</strain>
    </source>
</reference>
<protein>
    <submittedName>
        <fullName evidence="1">Uncharacterized protein</fullName>
    </submittedName>
</protein>
<dbReference type="Gene3D" id="1.10.10.10">
    <property type="entry name" value="Winged helix-like DNA-binding domain superfamily/Winged helix DNA-binding domain"/>
    <property type="match status" value="1"/>
</dbReference>
<evidence type="ECO:0000313" key="2">
    <source>
        <dbReference type="Proteomes" id="UP000183816"/>
    </source>
</evidence>
<proteinExistence type="predicted"/>
<organism evidence="1 2">
    <name type="scientific">Streptococcus equinus</name>
    <name type="common">Streptococcus bovis</name>
    <dbReference type="NCBI Taxonomy" id="1335"/>
    <lineage>
        <taxon>Bacteria</taxon>
        <taxon>Bacillati</taxon>
        <taxon>Bacillota</taxon>
        <taxon>Bacilli</taxon>
        <taxon>Lactobacillales</taxon>
        <taxon>Streptococcaceae</taxon>
        <taxon>Streptococcus</taxon>
    </lineage>
</organism>
<dbReference type="InterPro" id="IPR036388">
    <property type="entry name" value="WH-like_DNA-bd_sf"/>
</dbReference>
<dbReference type="OrthoDB" id="95654at2"/>
<dbReference type="InterPro" id="IPR036390">
    <property type="entry name" value="WH_DNA-bd_sf"/>
</dbReference>
<name>A0A1H0JS03_STREI</name>
<dbReference type="EMBL" id="FNJK01000001">
    <property type="protein sequence ID" value="SDO46313.1"/>
    <property type="molecule type" value="Genomic_DNA"/>
</dbReference>
<accession>A0A1H0JS03</accession>
<evidence type="ECO:0000313" key="1">
    <source>
        <dbReference type="EMBL" id="SDO46313.1"/>
    </source>
</evidence>
<gene>
    <name evidence="1" type="ORF">SAMN05216347_101119</name>
</gene>
<sequence>MEFTLEPFANDTFKLLKSLKENQVKVKGDFYIPLSQQEIADINHMSKLKTNRLIRDLIEGGYVCPYQNKRGKYVITEKGHKILKLMLKKYV</sequence>